<proteinExistence type="predicted"/>
<evidence type="ECO:0000313" key="2">
    <source>
        <dbReference type="Proteomes" id="UP001287286"/>
    </source>
</evidence>
<name>A0ABR0CDG8_PURLI</name>
<protein>
    <recommendedName>
        <fullName evidence="3">Cyclic nucleotide-binding domain-containing protein</fullName>
    </recommendedName>
</protein>
<keyword evidence="2" id="KW-1185">Reference proteome</keyword>
<evidence type="ECO:0000313" key="1">
    <source>
        <dbReference type="EMBL" id="KAK4094262.1"/>
    </source>
</evidence>
<sequence>MKAVRQRASVAAVLSRIEACHLAHARLFQGEPEEGGPGLVTRGTHTLAYVETGIVRIITATGELKRMRRVTSNSDERLSKLLDGALNQSIGTCRVAPAEDCWLRVWSGSRFDAAEPPPPPSWARCWAAWTPNLPPGRHGPL</sequence>
<organism evidence="1 2">
    <name type="scientific">Purpureocillium lilacinum</name>
    <name type="common">Paecilomyces lilacinus</name>
    <dbReference type="NCBI Taxonomy" id="33203"/>
    <lineage>
        <taxon>Eukaryota</taxon>
        <taxon>Fungi</taxon>
        <taxon>Dikarya</taxon>
        <taxon>Ascomycota</taxon>
        <taxon>Pezizomycotina</taxon>
        <taxon>Sordariomycetes</taxon>
        <taxon>Hypocreomycetidae</taxon>
        <taxon>Hypocreales</taxon>
        <taxon>Ophiocordycipitaceae</taxon>
        <taxon>Purpureocillium</taxon>
    </lineage>
</organism>
<dbReference type="Proteomes" id="UP001287286">
    <property type="component" value="Unassembled WGS sequence"/>
</dbReference>
<comment type="caution">
    <text evidence="1">The sequence shown here is derived from an EMBL/GenBank/DDBJ whole genome shotgun (WGS) entry which is preliminary data.</text>
</comment>
<evidence type="ECO:0008006" key="3">
    <source>
        <dbReference type="Google" id="ProtNLM"/>
    </source>
</evidence>
<dbReference type="EMBL" id="JAWRVI010000004">
    <property type="protein sequence ID" value="KAK4094262.1"/>
    <property type="molecule type" value="Genomic_DNA"/>
</dbReference>
<reference evidence="1 2" key="1">
    <citation type="journal article" date="2024" name="Microbiol. Resour. Announc.">
        <title>Genome annotations for the ascomycete fungi Trichoderma harzianum, Trichoderma aggressivum, and Purpureocillium lilacinum.</title>
        <authorList>
            <person name="Beijen E.P.W."/>
            <person name="Ohm R.A."/>
        </authorList>
    </citation>
    <scope>NUCLEOTIDE SEQUENCE [LARGE SCALE GENOMIC DNA]</scope>
    <source>
        <strain evidence="1 2">CBS 150709</strain>
    </source>
</reference>
<gene>
    <name evidence="1" type="ORF">Purlil1_1753</name>
</gene>
<accession>A0ABR0CDG8</accession>